<dbReference type="PANTHER" id="PTHR45138">
    <property type="entry name" value="REGULATORY COMPONENTS OF SENSORY TRANSDUCTION SYSTEM"/>
    <property type="match status" value="1"/>
</dbReference>
<accession>A0A7G7MD67</accession>
<dbReference type="InterPro" id="IPR029016">
    <property type="entry name" value="GAF-like_dom_sf"/>
</dbReference>
<sequence>MEPDPPLVAPHLRPARTFDAACATVVEYLSRFVPMGMWAVTRIVDGRQVLLSVDSPAYGLPPGTELPYATSLCRTMVAGETPRIAPDVGQVPQYAAAAVAARPFVVNAYVGTPIVRPDGALFGTVCGFDPDRQPESLHAHRPLLDLLSSMLSAVLEADTQATAAARDLELARREADTDALTGLLNRRGWDRFLRVEERRFRRFGDPACVVVMDLDHLKTVNDTRGHDAGDDYIRRAATALSLCVRGGDVLARLGGDEFGMLAVGATVEQTAQLVERMEQSLSAAGVSGSFGHAPYSVVAGLPGAWQAADEAMYEQKRRRRAAGTPA</sequence>
<dbReference type="Proteomes" id="UP000515728">
    <property type="component" value="Chromosome"/>
</dbReference>
<gene>
    <name evidence="2" type="ORF">H6H00_21270</name>
</gene>
<dbReference type="Gene3D" id="3.30.70.270">
    <property type="match status" value="1"/>
</dbReference>
<dbReference type="SUPFAM" id="SSF55073">
    <property type="entry name" value="Nucleotide cyclase"/>
    <property type="match status" value="1"/>
</dbReference>
<dbReference type="CDD" id="cd01949">
    <property type="entry name" value="GGDEF"/>
    <property type="match status" value="1"/>
</dbReference>
<name>A0A7G7MD67_9PSEU</name>
<evidence type="ECO:0000259" key="1">
    <source>
        <dbReference type="PROSITE" id="PS50887"/>
    </source>
</evidence>
<dbReference type="Pfam" id="PF00990">
    <property type="entry name" value="GGDEF"/>
    <property type="match status" value="1"/>
</dbReference>
<dbReference type="SMART" id="SM00267">
    <property type="entry name" value="GGDEF"/>
    <property type="match status" value="1"/>
</dbReference>
<reference evidence="2 3" key="1">
    <citation type="submission" date="2020-08" db="EMBL/GenBank/DDBJ databases">
        <authorList>
            <person name="Mo P."/>
        </authorList>
    </citation>
    <scope>NUCLEOTIDE SEQUENCE [LARGE SCALE GENOMIC DNA]</scope>
    <source>
        <strain evidence="2 3">CGMCC 4.1532</strain>
    </source>
</reference>
<feature type="domain" description="GGDEF" evidence="1">
    <location>
        <begin position="205"/>
        <end position="326"/>
    </location>
</feature>
<dbReference type="NCBIfam" id="TIGR00254">
    <property type="entry name" value="GGDEF"/>
    <property type="match status" value="1"/>
</dbReference>
<keyword evidence="3" id="KW-1185">Reference proteome</keyword>
<dbReference type="RefSeq" id="WP_185717490.1">
    <property type="nucleotide sequence ID" value="NZ_BAAAWI010000001.1"/>
</dbReference>
<dbReference type="InterPro" id="IPR000160">
    <property type="entry name" value="GGDEF_dom"/>
</dbReference>
<organism evidence="2 3">
    <name type="scientific">Pseudonocardia petroleophila</name>
    <dbReference type="NCBI Taxonomy" id="37331"/>
    <lineage>
        <taxon>Bacteria</taxon>
        <taxon>Bacillati</taxon>
        <taxon>Actinomycetota</taxon>
        <taxon>Actinomycetes</taxon>
        <taxon>Pseudonocardiales</taxon>
        <taxon>Pseudonocardiaceae</taxon>
        <taxon>Pseudonocardia</taxon>
    </lineage>
</organism>
<dbReference type="InterPro" id="IPR003018">
    <property type="entry name" value="GAF"/>
</dbReference>
<dbReference type="SMART" id="SM00065">
    <property type="entry name" value="GAF"/>
    <property type="match status" value="1"/>
</dbReference>
<dbReference type="SUPFAM" id="SSF55781">
    <property type="entry name" value="GAF domain-like"/>
    <property type="match status" value="1"/>
</dbReference>
<dbReference type="PANTHER" id="PTHR45138:SF9">
    <property type="entry name" value="DIGUANYLATE CYCLASE DGCM-RELATED"/>
    <property type="match status" value="1"/>
</dbReference>
<protein>
    <submittedName>
        <fullName evidence="2">Sensor domain-containing diguanylate cyclase</fullName>
    </submittedName>
</protein>
<dbReference type="Gene3D" id="3.30.450.40">
    <property type="match status" value="1"/>
</dbReference>
<dbReference type="PROSITE" id="PS50887">
    <property type="entry name" value="GGDEF"/>
    <property type="match status" value="1"/>
</dbReference>
<dbReference type="AlphaFoldDB" id="A0A7G7MD67"/>
<dbReference type="InterPro" id="IPR029787">
    <property type="entry name" value="Nucleotide_cyclase"/>
</dbReference>
<dbReference type="KEGG" id="ppel:H6H00_21270"/>
<evidence type="ECO:0000313" key="3">
    <source>
        <dbReference type="Proteomes" id="UP000515728"/>
    </source>
</evidence>
<evidence type="ECO:0000313" key="2">
    <source>
        <dbReference type="EMBL" id="QNG50728.1"/>
    </source>
</evidence>
<dbReference type="InterPro" id="IPR043128">
    <property type="entry name" value="Rev_trsase/Diguanyl_cyclase"/>
</dbReference>
<dbReference type="InterPro" id="IPR050469">
    <property type="entry name" value="Diguanylate_Cyclase"/>
</dbReference>
<dbReference type="GO" id="GO:0052621">
    <property type="term" value="F:diguanylate cyclase activity"/>
    <property type="evidence" value="ECO:0007669"/>
    <property type="project" value="TreeGrafter"/>
</dbReference>
<proteinExistence type="predicted"/>
<dbReference type="EMBL" id="CP060131">
    <property type="protein sequence ID" value="QNG50728.1"/>
    <property type="molecule type" value="Genomic_DNA"/>
</dbReference>